<evidence type="ECO:0000256" key="2">
    <source>
        <dbReference type="ARBA" id="ARBA00035722"/>
    </source>
</evidence>
<sequence length="609" mass="67440">MKRNDIRNVAVIAHVDHGKTTLVDQMLRQSGQFRSEELDKLVGGQHGLIMDSNDQERERGITILAKNCGIRIGDVKVNLIDTPGHADFGGEVERILKMADGAFVLVDAAEGPLPQTRFVLKKAFAAGLKPIVVINKIDRPDARITDVHALMFDLFIELGADDDTATFPVIYASGRAGVATTDLAVEPKDLRPLFDAILNNVPPPDVDQDAPLQMQVMALQYNEFVGKIAIGKIFAGKIRKNQKVSVVKQKDGTVFPDTVVQVLEFERLAKREVEELRAGDVCAVVGIDDADIGDTICEFDKAQALPPLTIDEPTLDMVFRVNDSPFAGQDGKPMTSRELRDRLEKELQHNVALRVKPGARESEFIVSGRGLLHLGVLLETIRREGGELAVGKPQVIVKEIDGHKHEPYEHLVVEVPNDHQNSVMRLVLERQGEFQRMESHRGITQVEFHIPARSLIGLRTRMLTATQGTAIMHHNFLNYRPLRSSAAGRATGVYISKETGKVTAYSAEDLTGNLFVSPQDSVYEGQIVGEHGRDNDMVVNVTRPKPLTNMRASGSDKAAVLKPALKFSMEMALEYIEDDELVEITPAAVRMRKLFLKEGDRKRQGRNQS</sequence>
<keyword evidence="1" id="KW-0342">GTP-binding</keyword>
<dbReference type="Gene3D" id="3.30.70.870">
    <property type="entry name" value="Elongation Factor G (Translational Gtpase), domain 3"/>
    <property type="match status" value="1"/>
</dbReference>
<dbReference type="PROSITE" id="PS51722">
    <property type="entry name" value="G_TR_2"/>
    <property type="match status" value="1"/>
</dbReference>
<proteinExistence type="predicted"/>
<dbReference type="InterPro" id="IPR004161">
    <property type="entry name" value="EFTu-like_2"/>
</dbReference>
<dbReference type="InterPro" id="IPR006298">
    <property type="entry name" value="BipA"/>
</dbReference>
<dbReference type="InterPro" id="IPR035651">
    <property type="entry name" value="BipA_V"/>
</dbReference>
<dbReference type="SUPFAM" id="SSF50447">
    <property type="entry name" value="Translation proteins"/>
    <property type="match status" value="1"/>
</dbReference>
<dbReference type="SUPFAM" id="SSF54980">
    <property type="entry name" value="EF-G C-terminal domain-like"/>
    <property type="match status" value="2"/>
</dbReference>
<reference evidence="5" key="1">
    <citation type="submission" date="2020-05" db="EMBL/GenBank/DDBJ databases">
        <title>Frigoriglobus tundricola gen. nov., sp. nov., a psychrotolerant cellulolytic planctomycete of the family Gemmataceae with two divergent copies of 16S rRNA gene.</title>
        <authorList>
            <person name="Kulichevskaya I.S."/>
            <person name="Ivanova A.A."/>
            <person name="Naumoff D.G."/>
            <person name="Beletsky A.V."/>
            <person name="Rijpstra W.I.C."/>
            <person name="Sinninghe Damste J.S."/>
            <person name="Mardanov A.V."/>
            <person name="Ravin N.V."/>
            <person name="Dedysh S.N."/>
        </authorList>
    </citation>
    <scope>NUCLEOTIDE SEQUENCE [LARGE SCALE GENOMIC DNA]</scope>
    <source>
        <strain evidence="5">PL17</strain>
    </source>
</reference>
<dbReference type="InterPro" id="IPR047042">
    <property type="entry name" value="BipA_II"/>
</dbReference>
<evidence type="ECO:0000313" key="4">
    <source>
        <dbReference type="EMBL" id="QJW97656.1"/>
    </source>
</evidence>
<dbReference type="CDD" id="cd03691">
    <property type="entry name" value="BipA_TypA_II"/>
    <property type="match status" value="1"/>
</dbReference>
<dbReference type="EMBL" id="CP053452">
    <property type="protein sequence ID" value="QJW97656.1"/>
    <property type="molecule type" value="Genomic_DNA"/>
</dbReference>
<name>A0A6M5YW86_9BACT</name>
<dbReference type="FunFam" id="3.40.50.300:FF:000055">
    <property type="entry name" value="GTP-binding protein TypA"/>
    <property type="match status" value="1"/>
</dbReference>
<dbReference type="FunFam" id="2.40.30.10:FF:000016">
    <property type="entry name" value="GTP-binding protein TypA"/>
    <property type="match status" value="1"/>
</dbReference>
<gene>
    <name evidence="4" type="ORF">FTUN_5233</name>
</gene>
<dbReference type="FunFam" id="3.30.70.240:FF:000002">
    <property type="entry name" value="GTP-binding protein TypA"/>
    <property type="match status" value="1"/>
</dbReference>
<keyword evidence="1" id="KW-0547">Nucleotide-binding</keyword>
<dbReference type="Gene3D" id="2.40.50.250">
    <property type="entry name" value="bipa protein"/>
    <property type="match status" value="1"/>
</dbReference>
<dbReference type="Pfam" id="PF03144">
    <property type="entry name" value="GTP_EFTU_D2"/>
    <property type="match status" value="1"/>
</dbReference>
<dbReference type="InterPro" id="IPR000795">
    <property type="entry name" value="T_Tr_GTP-bd_dom"/>
</dbReference>
<dbReference type="Gene3D" id="2.40.30.10">
    <property type="entry name" value="Translation factors"/>
    <property type="match status" value="1"/>
</dbReference>
<dbReference type="NCBIfam" id="TIGR00231">
    <property type="entry name" value="small_GTP"/>
    <property type="match status" value="1"/>
</dbReference>
<dbReference type="GO" id="GO:0005525">
    <property type="term" value="F:GTP binding"/>
    <property type="evidence" value="ECO:0007669"/>
    <property type="project" value="UniProtKB-KW"/>
</dbReference>
<dbReference type="Pfam" id="PF00009">
    <property type="entry name" value="GTP_EFTU"/>
    <property type="match status" value="1"/>
</dbReference>
<dbReference type="InterPro" id="IPR027417">
    <property type="entry name" value="P-loop_NTPase"/>
</dbReference>
<dbReference type="SUPFAM" id="SSF52540">
    <property type="entry name" value="P-loop containing nucleoside triphosphate hydrolases"/>
    <property type="match status" value="1"/>
</dbReference>
<dbReference type="NCBIfam" id="TIGR01394">
    <property type="entry name" value="TypA_BipA"/>
    <property type="match status" value="1"/>
</dbReference>
<dbReference type="PANTHER" id="PTHR42908">
    <property type="entry name" value="TRANSLATION ELONGATION FACTOR-RELATED"/>
    <property type="match status" value="1"/>
</dbReference>
<dbReference type="SMART" id="SM00838">
    <property type="entry name" value="EFG_C"/>
    <property type="match status" value="1"/>
</dbReference>
<dbReference type="Pfam" id="PF21018">
    <property type="entry name" value="BipA_C"/>
    <property type="match status" value="1"/>
</dbReference>
<dbReference type="InterPro" id="IPR000640">
    <property type="entry name" value="EFG_V-like"/>
</dbReference>
<dbReference type="KEGG" id="ftj:FTUN_5233"/>
<evidence type="ECO:0000313" key="5">
    <source>
        <dbReference type="Proteomes" id="UP000503447"/>
    </source>
</evidence>
<dbReference type="InterPro" id="IPR009000">
    <property type="entry name" value="Transl_B-barrel_sf"/>
</dbReference>
<dbReference type="Gene3D" id="3.30.70.240">
    <property type="match status" value="1"/>
</dbReference>
<evidence type="ECO:0000259" key="3">
    <source>
        <dbReference type="PROSITE" id="PS51722"/>
    </source>
</evidence>
<dbReference type="Gene3D" id="3.40.50.300">
    <property type="entry name" value="P-loop containing nucleotide triphosphate hydrolases"/>
    <property type="match status" value="1"/>
</dbReference>
<dbReference type="InterPro" id="IPR042116">
    <property type="entry name" value="TypA/BipA_C"/>
</dbReference>
<dbReference type="InterPro" id="IPR035647">
    <property type="entry name" value="EFG_III/V"/>
</dbReference>
<dbReference type="FunFam" id="3.30.70.870:FF:000003">
    <property type="entry name" value="GTP-binding protein TypA"/>
    <property type="match status" value="1"/>
</dbReference>
<keyword evidence="5" id="KW-1185">Reference proteome</keyword>
<dbReference type="Proteomes" id="UP000503447">
    <property type="component" value="Chromosome"/>
</dbReference>
<dbReference type="GO" id="GO:1990904">
    <property type="term" value="C:ribonucleoprotein complex"/>
    <property type="evidence" value="ECO:0007669"/>
    <property type="project" value="TreeGrafter"/>
</dbReference>
<organism evidence="4 5">
    <name type="scientific">Frigoriglobus tundricola</name>
    <dbReference type="NCBI Taxonomy" id="2774151"/>
    <lineage>
        <taxon>Bacteria</taxon>
        <taxon>Pseudomonadati</taxon>
        <taxon>Planctomycetota</taxon>
        <taxon>Planctomycetia</taxon>
        <taxon>Gemmatales</taxon>
        <taxon>Gemmataceae</taxon>
        <taxon>Frigoriglobus</taxon>
    </lineage>
</organism>
<dbReference type="Pfam" id="PF00679">
    <property type="entry name" value="EFG_C"/>
    <property type="match status" value="1"/>
</dbReference>
<dbReference type="GO" id="GO:0003924">
    <property type="term" value="F:GTPase activity"/>
    <property type="evidence" value="ECO:0007669"/>
    <property type="project" value="InterPro"/>
</dbReference>
<dbReference type="GO" id="GO:0005829">
    <property type="term" value="C:cytosol"/>
    <property type="evidence" value="ECO:0007669"/>
    <property type="project" value="TreeGrafter"/>
</dbReference>
<feature type="domain" description="Tr-type G" evidence="3">
    <location>
        <begin position="4"/>
        <end position="205"/>
    </location>
</feature>
<dbReference type="InterPro" id="IPR005225">
    <property type="entry name" value="Small_GTP-bd"/>
</dbReference>
<dbReference type="InterPro" id="IPR048876">
    <property type="entry name" value="BipA_C"/>
</dbReference>
<dbReference type="InterPro" id="IPR047041">
    <property type="entry name" value="BipA_GTP-bd_dom"/>
</dbReference>
<dbReference type="RefSeq" id="WP_171472990.1">
    <property type="nucleotide sequence ID" value="NZ_CP053452.2"/>
</dbReference>
<evidence type="ECO:0000256" key="1">
    <source>
        <dbReference type="ARBA" id="ARBA00023134"/>
    </source>
</evidence>
<dbReference type="AlphaFoldDB" id="A0A6M5YW86"/>
<dbReference type="PRINTS" id="PR00315">
    <property type="entry name" value="ELONGATNFCT"/>
</dbReference>
<dbReference type="PANTHER" id="PTHR42908:SF8">
    <property type="entry name" value="TR-TYPE G DOMAIN-CONTAINING PROTEIN"/>
    <property type="match status" value="1"/>
</dbReference>
<accession>A0A6M5YW86</accession>
<protein>
    <recommendedName>
        <fullName evidence="2">50S ribosomal subunit assembly factor BipA</fullName>
    </recommendedName>
</protein>
<dbReference type="CDD" id="cd01891">
    <property type="entry name" value="TypA_BipA"/>
    <property type="match status" value="1"/>
</dbReference>
<dbReference type="CDD" id="cd03710">
    <property type="entry name" value="BipA_TypA_C"/>
    <property type="match status" value="1"/>
</dbReference>